<dbReference type="RefSeq" id="WP_353720770.1">
    <property type="nucleotide sequence ID" value="NZ_CP159289.1"/>
</dbReference>
<proteinExistence type="predicted"/>
<organism evidence="2">
    <name type="scientific">Dyadobacter sp. 676</name>
    <dbReference type="NCBI Taxonomy" id="3088362"/>
    <lineage>
        <taxon>Bacteria</taxon>
        <taxon>Pseudomonadati</taxon>
        <taxon>Bacteroidota</taxon>
        <taxon>Cytophagia</taxon>
        <taxon>Cytophagales</taxon>
        <taxon>Spirosomataceae</taxon>
        <taxon>Dyadobacter</taxon>
    </lineage>
</organism>
<keyword evidence="1" id="KW-0812">Transmembrane</keyword>
<dbReference type="InterPro" id="IPR025345">
    <property type="entry name" value="DUF4249"/>
</dbReference>
<keyword evidence="1" id="KW-0472">Membrane</keyword>
<name>A0AAU8FNC0_9BACT</name>
<dbReference type="AlphaFoldDB" id="A0AAU8FNC0"/>
<dbReference type="EMBL" id="CP159289">
    <property type="protein sequence ID" value="XCH25470.1"/>
    <property type="molecule type" value="Genomic_DNA"/>
</dbReference>
<protein>
    <submittedName>
        <fullName evidence="2">DUF4249 family protein</fullName>
    </submittedName>
</protein>
<evidence type="ECO:0000313" key="2">
    <source>
        <dbReference type="EMBL" id="XCH25470.1"/>
    </source>
</evidence>
<dbReference type="Pfam" id="PF14054">
    <property type="entry name" value="DUF4249"/>
    <property type="match status" value="1"/>
</dbReference>
<reference evidence="2" key="1">
    <citation type="submission" date="2024-06" db="EMBL/GenBank/DDBJ databases">
        <title>Sequencing and assembly of the genome of Dyadobacter sp. strain 676, a symbiont of Cyamopsis tetragonoloba.</title>
        <authorList>
            <person name="Guro P."/>
            <person name="Sazanova A."/>
            <person name="Kuznetsova I."/>
            <person name="Belimov A."/>
            <person name="Safronova V."/>
        </authorList>
    </citation>
    <scope>NUCLEOTIDE SEQUENCE</scope>
    <source>
        <strain evidence="2">676</strain>
    </source>
</reference>
<evidence type="ECO:0000256" key="1">
    <source>
        <dbReference type="SAM" id="Phobius"/>
    </source>
</evidence>
<gene>
    <name evidence="2" type="ORF">ABV298_03290</name>
</gene>
<accession>A0AAU8FNC0</accession>
<sequence length="319" mass="35647">MQHWINRVSNEISWSASFILKYGTIVIVALIFMLSCAKSIELDLGQNGEPVLVVDGQFTDMNVNNYVRLTWARRPNETSVTPVDGAVVVVSNQKGDLDTLVNERLVENEYDDPLFEGYYYATKLNCAAGDKLHLTVLVGDNSFEADAIMPPVTPIDSVGLQLVENFPDENSRSYFPLLFFRDPRPDRNFYMTQFCPVSSTTGAYLHRLPCRFSDKVWNVAILDDKHLPEYVNGLNINVGATPSPYFKQWLTVDDYTAFLYSLTEEAYNYYLALIKSLNSDGGVYSPAPANAPSNIRGTAPAAGFFNASCVKQKPFSIIP</sequence>
<keyword evidence="1" id="KW-1133">Transmembrane helix</keyword>
<feature type="transmembrane region" description="Helical" evidence="1">
    <location>
        <begin position="12"/>
        <end position="34"/>
    </location>
</feature>